<dbReference type="InterPro" id="IPR039420">
    <property type="entry name" value="WalR-like"/>
</dbReference>
<dbReference type="PROSITE" id="PS50043">
    <property type="entry name" value="HTH_LUXR_2"/>
    <property type="match status" value="1"/>
</dbReference>
<dbReference type="Pfam" id="PF00196">
    <property type="entry name" value="GerE"/>
    <property type="match status" value="1"/>
</dbReference>
<dbReference type="PRINTS" id="PR00038">
    <property type="entry name" value="HTHLUXR"/>
</dbReference>
<evidence type="ECO:0000259" key="4">
    <source>
        <dbReference type="PROSITE" id="PS50043"/>
    </source>
</evidence>
<dbReference type="InterPro" id="IPR016032">
    <property type="entry name" value="Sig_transdc_resp-reg_C-effctor"/>
</dbReference>
<reference evidence="6" key="1">
    <citation type="journal article" date="2019" name="Int. J. Syst. Evol. Microbiol.">
        <title>The Global Catalogue of Microorganisms (GCM) 10K type strain sequencing project: providing services to taxonomists for standard genome sequencing and annotation.</title>
        <authorList>
            <consortium name="The Broad Institute Genomics Platform"/>
            <consortium name="The Broad Institute Genome Sequencing Center for Infectious Disease"/>
            <person name="Wu L."/>
            <person name="Ma J."/>
        </authorList>
    </citation>
    <scope>NUCLEOTIDE SEQUENCE [LARGE SCALE GENOMIC DNA]</scope>
    <source>
        <strain evidence="6">JCM 16902</strain>
    </source>
</reference>
<dbReference type="Proteomes" id="UP001501074">
    <property type="component" value="Unassembled WGS sequence"/>
</dbReference>
<dbReference type="SMART" id="SM00421">
    <property type="entry name" value="HTH_LUXR"/>
    <property type="match status" value="1"/>
</dbReference>
<accession>A0ABP6Z9V6</accession>
<evidence type="ECO:0000256" key="1">
    <source>
        <dbReference type="ARBA" id="ARBA00023015"/>
    </source>
</evidence>
<name>A0ABP6Z9V6_9ACTN</name>
<evidence type="ECO:0000256" key="3">
    <source>
        <dbReference type="ARBA" id="ARBA00023163"/>
    </source>
</evidence>
<sequence>MQMAGQIGVAPRITEQPTVTVHVADQLLRAGVISHLGRGDVQVLENPDRSAVARPDLSGTVAVVVSDRLDDLTLAELKRLVRGGRRQVLLVAGQLREPELVSVLECGVQNIVWRHQASPQRLAQAVRTAARGDGDLPPDLLGQLLGAVGRGQRGPRRGAPLYLAPREVSVLRLVADGLETRQIAQELSYSERTVKNILHGIMSRMHLTNRAHAVAYALREGYL</sequence>
<keyword evidence="2" id="KW-0238">DNA-binding</keyword>
<keyword evidence="6" id="KW-1185">Reference proteome</keyword>
<dbReference type="PANTHER" id="PTHR43214">
    <property type="entry name" value="TWO-COMPONENT RESPONSE REGULATOR"/>
    <property type="match status" value="1"/>
</dbReference>
<dbReference type="EMBL" id="BAAAZO010000002">
    <property type="protein sequence ID" value="GAA3601986.1"/>
    <property type="molecule type" value="Genomic_DNA"/>
</dbReference>
<keyword evidence="1" id="KW-0805">Transcription regulation</keyword>
<evidence type="ECO:0000256" key="2">
    <source>
        <dbReference type="ARBA" id="ARBA00023125"/>
    </source>
</evidence>
<keyword evidence="3" id="KW-0804">Transcription</keyword>
<gene>
    <name evidence="5" type="ORF">GCM10022223_17170</name>
</gene>
<dbReference type="PANTHER" id="PTHR43214:SF24">
    <property type="entry name" value="TRANSCRIPTIONAL REGULATORY PROTEIN NARL-RELATED"/>
    <property type="match status" value="1"/>
</dbReference>
<dbReference type="Gene3D" id="3.40.50.2300">
    <property type="match status" value="1"/>
</dbReference>
<dbReference type="CDD" id="cd06170">
    <property type="entry name" value="LuxR_C_like"/>
    <property type="match status" value="1"/>
</dbReference>
<comment type="caution">
    <text evidence="5">The sequence shown here is derived from an EMBL/GenBank/DDBJ whole genome shotgun (WGS) entry which is preliminary data.</text>
</comment>
<protein>
    <submittedName>
        <fullName evidence="5">Response regulator transcription factor</fullName>
    </submittedName>
</protein>
<dbReference type="InterPro" id="IPR000792">
    <property type="entry name" value="Tscrpt_reg_LuxR_C"/>
</dbReference>
<proteinExistence type="predicted"/>
<evidence type="ECO:0000313" key="5">
    <source>
        <dbReference type="EMBL" id="GAA3601986.1"/>
    </source>
</evidence>
<organism evidence="5 6">
    <name type="scientific">Kineosporia mesophila</name>
    <dbReference type="NCBI Taxonomy" id="566012"/>
    <lineage>
        <taxon>Bacteria</taxon>
        <taxon>Bacillati</taxon>
        <taxon>Actinomycetota</taxon>
        <taxon>Actinomycetes</taxon>
        <taxon>Kineosporiales</taxon>
        <taxon>Kineosporiaceae</taxon>
        <taxon>Kineosporia</taxon>
    </lineage>
</organism>
<dbReference type="SUPFAM" id="SSF46894">
    <property type="entry name" value="C-terminal effector domain of the bipartite response regulators"/>
    <property type="match status" value="1"/>
</dbReference>
<feature type="domain" description="HTH luxR-type" evidence="4">
    <location>
        <begin position="156"/>
        <end position="221"/>
    </location>
</feature>
<evidence type="ECO:0000313" key="6">
    <source>
        <dbReference type="Proteomes" id="UP001501074"/>
    </source>
</evidence>